<dbReference type="InterPro" id="IPR008266">
    <property type="entry name" value="Tyr_kinase_AS"/>
</dbReference>
<dbReference type="Gene3D" id="1.10.510.10">
    <property type="entry name" value="Transferase(Phosphotransferase) domain 1"/>
    <property type="match status" value="1"/>
</dbReference>
<proteinExistence type="predicted"/>
<sequence>MDEPITFIGYVYCRNHFAKIEFVDVKHNYDLIRPIRKSILLQVPANNRILLYNRLKQGEDMVLLELESKIDKSLKEIEVKVLNEKETNQRQRIDYPMLAIIHYLESTTPTTQKSRRLKKSLKKEYPGPLMHENIHLLGSGISGLVLSITNKKDKETTTAKDHELSIMEAIIDNNNIIYVPKLIDHGYNWIATQPVGEPFTIENYSFFHFSTILDTLGRIHKKGIIHRDVRASNIIIDPFGMPILIDWGSAVFEDKQDQEVYTGTYYTASDRILDLMDHGKLIFATKFDDNESFVKTFILMSCPAIRSTILSIESDRPDLVLKSWREIELPQFFRDLIKYSRTDIKSLRLEFSLDEEKNEEKKQKKMTKKLNMKKKKIVKKPTCYKCCKIL</sequence>
<evidence type="ECO:0000313" key="2">
    <source>
        <dbReference type="EMBL" id="EGG25182.1"/>
    </source>
</evidence>
<reference evidence="3" key="1">
    <citation type="journal article" date="2011" name="Genome Res.">
        <title>Phylogeny-wide analysis of social amoeba genomes highlights ancient origins for complex intercellular communication.</title>
        <authorList>
            <person name="Heidel A.J."/>
            <person name="Lawal H.M."/>
            <person name="Felder M."/>
            <person name="Schilde C."/>
            <person name="Helps N.R."/>
            <person name="Tunggal B."/>
            <person name="Rivero F."/>
            <person name="John U."/>
            <person name="Schleicher M."/>
            <person name="Eichinger L."/>
            <person name="Platzer M."/>
            <person name="Noegel A.A."/>
            <person name="Schaap P."/>
            <person name="Gloeckner G."/>
        </authorList>
    </citation>
    <scope>NUCLEOTIDE SEQUENCE [LARGE SCALE GENOMIC DNA]</scope>
    <source>
        <strain evidence="3">SH3</strain>
    </source>
</reference>
<evidence type="ECO:0000313" key="3">
    <source>
        <dbReference type="Proteomes" id="UP000007797"/>
    </source>
</evidence>
<dbReference type="GO" id="GO:0005524">
    <property type="term" value="F:ATP binding"/>
    <property type="evidence" value="ECO:0007669"/>
    <property type="project" value="InterPro"/>
</dbReference>
<gene>
    <name evidence="2" type="ORF">DFA_03430</name>
</gene>
<protein>
    <recommendedName>
        <fullName evidence="1">Protein kinase domain-containing protein</fullName>
    </recommendedName>
</protein>
<dbReference type="InterPro" id="IPR000719">
    <property type="entry name" value="Prot_kinase_dom"/>
</dbReference>
<dbReference type="Pfam" id="PF00069">
    <property type="entry name" value="Pkinase"/>
    <property type="match status" value="1"/>
</dbReference>
<dbReference type="EMBL" id="GL883006">
    <property type="protein sequence ID" value="EGG25182.1"/>
    <property type="molecule type" value="Genomic_DNA"/>
</dbReference>
<dbReference type="Proteomes" id="UP000007797">
    <property type="component" value="Unassembled WGS sequence"/>
</dbReference>
<name>F4PHJ8_CACFS</name>
<dbReference type="RefSeq" id="XP_004363033.1">
    <property type="nucleotide sequence ID" value="XM_004362976.1"/>
</dbReference>
<dbReference type="GO" id="GO:0004672">
    <property type="term" value="F:protein kinase activity"/>
    <property type="evidence" value="ECO:0007669"/>
    <property type="project" value="InterPro"/>
</dbReference>
<dbReference type="KEGG" id="dfa:DFA_03430"/>
<dbReference type="OrthoDB" id="2353287at2759"/>
<keyword evidence="3" id="KW-1185">Reference proteome</keyword>
<dbReference type="PROSITE" id="PS50011">
    <property type="entry name" value="PROTEIN_KINASE_DOM"/>
    <property type="match status" value="1"/>
</dbReference>
<dbReference type="GeneID" id="14877340"/>
<dbReference type="SUPFAM" id="SSF56112">
    <property type="entry name" value="Protein kinase-like (PK-like)"/>
    <property type="match status" value="1"/>
</dbReference>
<dbReference type="PROSITE" id="PS00109">
    <property type="entry name" value="PROTEIN_KINASE_TYR"/>
    <property type="match status" value="1"/>
</dbReference>
<organism evidence="2 3">
    <name type="scientific">Cavenderia fasciculata</name>
    <name type="common">Slime mold</name>
    <name type="synonym">Dictyostelium fasciculatum</name>
    <dbReference type="NCBI Taxonomy" id="261658"/>
    <lineage>
        <taxon>Eukaryota</taxon>
        <taxon>Amoebozoa</taxon>
        <taxon>Evosea</taxon>
        <taxon>Eumycetozoa</taxon>
        <taxon>Dictyostelia</taxon>
        <taxon>Acytosteliales</taxon>
        <taxon>Cavenderiaceae</taxon>
        <taxon>Cavenderia</taxon>
    </lineage>
</organism>
<dbReference type="SMART" id="SM00220">
    <property type="entry name" value="S_TKc"/>
    <property type="match status" value="1"/>
</dbReference>
<accession>F4PHJ8</accession>
<dbReference type="InterPro" id="IPR011009">
    <property type="entry name" value="Kinase-like_dom_sf"/>
</dbReference>
<dbReference type="STRING" id="1054147.F4PHJ8"/>
<feature type="domain" description="Protein kinase" evidence="1">
    <location>
        <begin position="49"/>
        <end position="390"/>
    </location>
</feature>
<evidence type="ECO:0000259" key="1">
    <source>
        <dbReference type="PROSITE" id="PS50011"/>
    </source>
</evidence>
<dbReference type="AlphaFoldDB" id="F4PHJ8"/>